<keyword evidence="2" id="KW-1185">Reference proteome</keyword>
<dbReference type="InterPro" id="IPR037045">
    <property type="entry name" value="S8pro/Inhibitor_I9_sf"/>
</dbReference>
<sequence length="87" mass="9629">MVDISENICKGFEAHKDNQAHEERVIITLKEGAARPDLKSEGINIVSEMGNMPIIVATITANGLRLLSEREDIARIEPDGEMRALEN</sequence>
<evidence type="ECO:0000313" key="2">
    <source>
        <dbReference type="Proteomes" id="UP000501600"/>
    </source>
</evidence>
<protein>
    <submittedName>
        <fullName evidence="1">Uncharacterized protein</fullName>
    </submittedName>
</protein>
<proteinExistence type="predicted"/>
<name>A0A6H2DNI8_9SPHN</name>
<gene>
    <name evidence="1" type="ORF">HF685_13850</name>
</gene>
<dbReference type="Proteomes" id="UP000501600">
    <property type="component" value="Chromosome"/>
</dbReference>
<dbReference type="RefSeq" id="WP_168820498.1">
    <property type="nucleotide sequence ID" value="NZ_CP051217.1"/>
</dbReference>
<dbReference type="AlphaFoldDB" id="A0A6H2DNI8"/>
<dbReference type="KEGG" id="phao:HF685_13850"/>
<dbReference type="EMBL" id="CP051217">
    <property type="protein sequence ID" value="QJB70232.1"/>
    <property type="molecule type" value="Genomic_DNA"/>
</dbReference>
<dbReference type="Gene3D" id="3.30.70.80">
    <property type="entry name" value="Peptidase S8 propeptide/proteinase inhibitor I9"/>
    <property type="match status" value="1"/>
</dbReference>
<reference evidence="1 2" key="1">
    <citation type="submission" date="2020-04" db="EMBL/GenBank/DDBJ databases">
        <title>Genome sequence for Sphingorhabdus sp. strain M1.</title>
        <authorList>
            <person name="Park S.-J."/>
        </authorList>
    </citation>
    <scope>NUCLEOTIDE SEQUENCE [LARGE SCALE GENOMIC DNA]</scope>
    <source>
        <strain evidence="1 2">JK6</strain>
    </source>
</reference>
<evidence type="ECO:0000313" key="1">
    <source>
        <dbReference type="EMBL" id="QJB70232.1"/>
    </source>
</evidence>
<accession>A0A6H2DNI8</accession>
<organism evidence="1 2">
    <name type="scientific">Parasphingorhabdus halotolerans</name>
    <dbReference type="NCBI Taxonomy" id="2725558"/>
    <lineage>
        <taxon>Bacteria</taxon>
        <taxon>Pseudomonadati</taxon>
        <taxon>Pseudomonadota</taxon>
        <taxon>Alphaproteobacteria</taxon>
        <taxon>Sphingomonadales</taxon>
        <taxon>Sphingomonadaceae</taxon>
        <taxon>Parasphingorhabdus</taxon>
    </lineage>
</organism>